<feature type="domain" description="FecR protein" evidence="3">
    <location>
        <begin position="56"/>
        <end position="150"/>
    </location>
</feature>
<dbReference type="InterPro" id="IPR006860">
    <property type="entry name" value="FecR"/>
</dbReference>
<dbReference type="OrthoDB" id="368636at2"/>
<gene>
    <name evidence="4" type="ORF">SAMN04487775_106173</name>
</gene>
<dbReference type="AlphaFoldDB" id="A0A1I3LBD1"/>
<proteinExistence type="predicted"/>
<reference evidence="5" key="1">
    <citation type="submission" date="2016-10" db="EMBL/GenBank/DDBJ databases">
        <authorList>
            <person name="Varghese N."/>
            <person name="Submissions S."/>
        </authorList>
    </citation>
    <scope>NUCLEOTIDE SEQUENCE [LARGE SCALE GENOMIC DNA]</scope>
    <source>
        <strain evidence="5">XBD1002</strain>
    </source>
</reference>
<keyword evidence="2" id="KW-0732">Signal</keyword>
<feature type="signal peptide" evidence="2">
    <location>
        <begin position="1"/>
        <end position="22"/>
    </location>
</feature>
<evidence type="ECO:0000313" key="4">
    <source>
        <dbReference type="EMBL" id="SFI82063.1"/>
    </source>
</evidence>
<dbReference type="Proteomes" id="UP000182737">
    <property type="component" value="Unassembled WGS sequence"/>
</dbReference>
<sequence>MRKIKSLLITAVLLAFGTSAFAADATVTFVSGKVEVQRNGQWVALQKGDTVSKSETISTGFQSEAKIKLMESVLYLGPVTRVTLEELSATEQKDNVNVYLKTGTTRSQVKHVDNKRVNYQVHTAVAVASCRGTGFILDDSNTVEVTENTVAVGSYDPAAEDGTELAESDEKVVTDTTDETEEETDESLSDDGVVLVNENQTVTVSDTSLVSNPVTTVQTTITEIATAVTTAGAQEGEGGAGGAAFTPVAGGTPVTTRNGTETAIVIVTLELPTE</sequence>
<organism evidence="4 5">
    <name type="scientific">Treponema bryantii</name>
    <dbReference type="NCBI Taxonomy" id="163"/>
    <lineage>
        <taxon>Bacteria</taxon>
        <taxon>Pseudomonadati</taxon>
        <taxon>Spirochaetota</taxon>
        <taxon>Spirochaetia</taxon>
        <taxon>Spirochaetales</taxon>
        <taxon>Treponemataceae</taxon>
        <taxon>Treponema</taxon>
    </lineage>
</organism>
<evidence type="ECO:0000313" key="5">
    <source>
        <dbReference type="Proteomes" id="UP000182737"/>
    </source>
</evidence>
<dbReference type="RefSeq" id="WP_074931991.1">
    <property type="nucleotide sequence ID" value="NZ_FORI01000006.1"/>
</dbReference>
<accession>A0A1I3LBD1</accession>
<evidence type="ECO:0000256" key="1">
    <source>
        <dbReference type="SAM" id="MobiDB-lite"/>
    </source>
</evidence>
<dbReference type="EMBL" id="FORI01000006">
    <property type="protein sequence ID" value="SFI82063.1"/>
    <property type="molecule type" value="Genomic_DNA"/>
</dbReference>
<protein>
    <submittedName>
        <fullName evidence="4">FecR family protein</fullName>
    </submittedName>
</protein>
<name>A0A1I3LBD1_9SPIR</name>
<feature type="chain" id="PRO_5010274956" evidence="2">
    <location>
        <begin position="23"/>
        <end position="274"/>
    </location>
</feature>
<dbReference type="PANTHER" id="PTHR38731">
    <property type="entry name" value="LIPL45-RELATED LIPOPROTEIN-RELATED"/>
    <property type="match status" value="1"/>
</dbReference>
<dbReference type="PANTHER" id="PTHR38731:SF1">
    <property type="entry name" value="FECR PROTEIN DOMAIN-CONTAINING PROTEIN"/>
    <property type="match status" value="1"/>
</dbReference>
<evidence type="ECO:0000256" key="2">
    <source>
        <dbReference type="SAM" id="SignalP"/>
    </source>
</evidence>
<evidence type="ECO:0000259" key="3">
    <source>
        <dbReference type="Pfam" id="PF04773"/>
    </source>
</evidence>
<feature type="compositionally biased region" description="Acidic residues" evidence="1">
    <location>
        <begin position="158"/>
        <end position="167"/>
    </location>
</feature>
<feature type="region of interest" description="Disordered" evidence="1">
    <location>
        <begin position="158"/>
        <end position="189"/>
    </location>
</feature>
<feature type="compositionally biased region" description="Acidic residues" evidence="1">
    <location>
        <begin position="176"/>
        <end position="189"/>
    </location>
</feature>
<keyword evidence="5" id="KW-1185">Reference proteome</keyword>
<dbReference type="Pfam" id="PF04773">
    <property type="entry name" value="FecR"/>
    <property type="match status" value="1"/>
</dbReference>